<protein>
    <recommendedName>
        <fullName evidence="1">Mannosylglycerate hydrolase MGH1-like glycoside hydrolase domain-containing protein</fullName>
    </recommendedName>
</protein>
<evidence type="ECO:0000259" key="1">
    <source>
        <dbReference type="Pfam" id="PF22422"/>
    </source>
</evidence>
<proteinExistence type="predicted"/>
<dbReference type="Gene3D" id="1.50.10.10">
    <property type="match status" value="1"/>
</dbReference>
<dbReference type="SUPFAM" id="SSF48208">
    <property type="entry name" value="Six-hairpin glycosidases"/>
    <property type="match status" value="1"/>
</dbReference>
<dbReference type="Pfam" id="PF22422">
    <property type="entry name" value="MGH1-like_GH"/>
    <property type="match status" value="1"/>
</dbReference>
<reference evidence="2" key="1">
    <citation type="submission" date="2022-06" db="EMBL/GenBank/DDBJ databases">
        <title>Alkalicoccobacillus porphyridii sp. nov., isolated from a marine red alga, Porphyridium purpureum and reclassification of Shouchella plakortidis and Shouchella gibsonii as Alkalicoccobacillus plakortidis comb. nov. and Alkalicoccobacillus gibsonii comb. nov.</title>
        <authorList>
            <person name="Kim K.H."/>
            <person name="Lee J.K."/>
            <person name="Han D.M."/>
            <person name="Baek J.H."/>
            <person name="Jeon C.O."/>
        </authorList>
    </citation>
    <scope>NUCLEOTIDE SEQUENCE</scope>
    <source>
        <strain evidence="2">DSM 19153</strain>
    </source>
</reference>
<sequence length="532" mass="60590">MDSTLLSRLYDQVDQLTDRATHFVSTNQQLESMVTKAYEQLNDCLEDNGQGQLVLLEGGIYRGTWLESTGTINAEILSRFMPDVAKNTFELFATHQRQDGLIPYKWTTDGPAYRQIQMVTPLARSVWNHYVSTGKNKAFLQRMYTAMASFDKWLVDNRDTRKTGCVEAFSTFDTGHDNSPRFWHVPDVPHAGDATKCHPDSPTLPFIAPDLTANVYCQRKYLALMADELGDDNNSDWLSLSDTSLTGLFTHCFHEEDTFFYDLDINNQHVKVQSDVLLRVLACEVGDHTLFKQALHKYLLNTGKFFAKYPFPSISLDEARFDPTSTNYNSWSGTTNFLSLIRAPHAFEYHGHVVELTWVMQQILSAFNHMDRFPQTLNPWTGEAGFTEVYSPSILCLLDYIERLSGILPRPNGELWVTGLTPYPYKHADQLSETAYSRRIKDNRYELLNSQDSCTLYQNKKEIATFPAGVRLILSTTDESISIVGMTVRTITDTLTYRGVSYPFTLNGNEVLKLQKGKWEQISSVGVVHPTY</sequence>
<gene>
    <name evidence="2" type="ORF">NDM98_13610</name>
</gene>
<feature type="domain" description="Mannosylglycerate hydrolase MGH1-like glycoside hydrolase" evidence="1">
    <location>
        <begin position="78"/>
        <end position="388"/>
    </location>
</feature>
<accession>A0ABT0XMG9</accession>
<dbReference type="InterPro" id="IPR008928">
    <property type="entry name" value="6-hairpin_glycosidase_sf"/>
</dbReference>
<dbReference type="EMBL" id="JAMQJY010000001">
    <property type="protein sequence ID" value="MCM2676422.1"/>
    <property type="molecule type" value="Genomic_DNA"/>
</dbReference>
<dbReference type="RefSeq" id="WP_251608545.1">
    <property type="nucleotide sequence ID" value="NZ_JAMQJY010000001.1"/>
</dbReference>
<evidence type="ECO:0000313" key="2">
    <source>
        <dbReference type="EMBL" id="MCM2676422.1"/>
    </source>
</evidence>
<dbReference type="Proteomes" id="UP001203665">
    <property type="component" value="Unassembled WGS sequence"/>
</dbReference>
<dbReference type="InterPro" id="IPR012341">
    <property type="entry name" value="6hp_glycosidase-like_sf"/>
</dbReference>
<evidence type="ECO:0000313" key="3">
    <source>
        <dbReference type="Proteomes" id="UP001203665"/>
    </source>
</evidence>
<name>A0ABT0XMG9_9BACI</name>
<dbReference type="InterPro" id="IPR054491">
    <property type="entry name" value="MGH1-like_GH"/>
</dbReference>
<organism evidence="2 3">
    <name type="scientific">Alkalicoccobacillus plakortidis</name>
    <dbReference type="NCBI Taxonomy" id="444060"/>
    <lineage>
        <taxon>Bacteria</taxon>
        <taxon>Bacillati</taxon>
        <taxon>Bacillota</taxon>
        <taxon>Bacilli</taxon>
        <taxon>Bacillales</taxon>
        <taxon>Bacillaceae</taxon>
        <taxon>Alkalicoccobacillus</taxon>
    </lineage>
</organism>
<keyword evidence="3" id="KW-1185">Reference proteome</keyword>
<comment type="caution">
    <text evidence="2">The sequence shown here is derived from an EMBL/GenBank/DDBJ whole genome shotgun (WGS) entry which is preliminary data.</text>
</comment>